<dbReference type="EMBL" id="JANIAA010000002">
    <property type="protein sequence ID" value="MCQ8187611.1"/>
    <property type="molecule type" value="Genomic_DNA"/>
</dbReference>
<dbReference type="InterPro" id="IPR011251">
    <property type="entry name" value="Luciferase-like_dom"/>
</dbReference>
<evidence type="ECO:0000256" key="1">
    <source>
        <dbReference type="SAM" id="MobiDB-lite"/>
    </source>
</evidence>
<feature type="domain" description="Luciferase-like" evidence="2">
    <location>
        <begin position="8"/>
        <end position="121"/>
    </location>
</feature>
<evidence type="ECO:0000313" key="4">
    <source>
        <dbReference type="Proteomes" id="UP001204746"/>
    </source>
</evidence>
<proteinExistence type="predicted"/>
<gene>
    <name evidence="3" type="ORF">NP777_04940</name>
</gene>
<dbReference type="InterPro" id="IPR050766">
    <property type="entry name" value="Bact_Lucif_Oxidored"/>
</dbReference>
<organism evidence="3 4">
    <name type="scientific">Streptomyces rugosispiralis</name>
    <dbReference type="NCBI Taxonomy" id="2967341"/>
    <lineage>
        <taxon>Bacteria</taxon>
        <taxon>Bacillati</taxon>
        <taxon>Actinomycetota</taxon>
        <taxon>Actinomycetes</taxon>
        <taxon>Kitasatosporales</taxon>
        <taxon>Streptomycetaceae</taxon>
        <taxon>Streptomyces</taxon>
    </lineage>
</organism>
<sequence length="375" mass="40127">MSGIPLAVLDLVPISSGSTAAEALRNSIDLAQRTERFGYARYWFAEHHLNPGVAGTSPAVVLALTAATTSTIRLGSGAVQLGHRTALSTVEEFGLIDALHPGRLDLGLGRSGGRPTERTGDAAPTTTPVIGGRTPNGLRIPPKFSQQRLLGSPRIALQRRLLQQPGAEAQDYGEQIDDILALLRGDYRSADGIEAHAIPGEGAEVQVWILGSSGGRSAQVAGRGGLRFAANYHVSPATVLEATEAYRAAFLPSDVLDKPYVSVSADVVVAEDDATARDRAAGYGPWVRSIRTAEGAIPFPSPEQARAHAWTDADRELVADRVDTQFVGSPARVADQLEQLQEATGADELLITTITHRHADRVRSYELLAEEWRRR</sequence>
<dbReference type="SUPFAM" id="SSF51679">
    <property type="entry name" value="Bacterial luciferase-like"/>
    <property type="match status" value="1"/>
</dbReference>
<protein>
    <submittedName>
        <fullName evidence="3">LLM class flavin-dependent oxidoreductase</fullName>
    </submittedName>
</protein>
<name>A0ABT1URH8_9ACTN</name>
<feature type="region of interest" description="Disordered" evidence="1">
    <location>
        <begin position="108"/>
        <end position="138"/>
    </location>
</feature>
<evidence type="ECO:0000313" key="3">
    <source>
        <dbReference type="EMBL" id="MCQ8187611.1"/>
    </source>
</evidence>
<dbReference type="Proteomes" id="UP001204746">
    <property type="component" value="Unassembled WGS sequence"/>
</dbReference>
<comment type="caution">
    <text evidence="3">The sequence shown here is derived from an EMBL/GenBank/DDBJ whole genome shotgun (WGS) entry which is preliminary data.</text>
</comment>
<reference evidence="3 4" key="1">
    <citation type="submission" date="2022-07" db="EMBL/GenBank/DDBJ databases">
        <authorList>
            <person name="Phongsopitanun W."/>
            <person name="Tanasupawat S."/>
        </authorList>
    </citation>
    <scope>NUCLEOTIDE SEQUENCE [LARGE SCALE GENOMIC DNA]</scope>
    <source>
        <strain evidence="3 4">RCU-064</strain>
    </source>
</reference>
<keyword evidence="4" id="KW-1185">Reference proteome</keyword>
<dbReference type="Pfam" id="PF00296">
    <property type="entry name" value="Bac_luciferase"/>
    <property type="match status" value="2"/>
</dbReference>
<feature type="domain" description="Luciferase-like" evidence="2">
    <location>
        <begin position="184"/>
        <end position="344"/>
    </location>
</feature>
<dbReference type="PANTHER" id="PTHR30137:SF6">
    <property type="entry name" value="LUCIFERASE-LIKE MONOOXYGENASE"/>
    <property type="match status" value="1"/>
</dbReference>
<accession>A0ABT1URH8</accession>
<evidence type="ECO:0000259" key="2">
    <source>
        <dbReference type="Pfam" id="PF00296"/>
    </source>
</evidence>
<dbReference type="InterPro" id="IPR036661">
    <property type="entry name" value="Luciferase-like_sf"/>
</dbReference>
<dbReference type="Gene3D" id="3.20.20.30">
    <property type="entry name" value="Luciferase-like domain"/>
    <property type="match status" value="1"/>
</dbReference>
<dbReference type="RefSeq" id="WP_256648797.1">
    <property type="nucleotide sequence ID" value="NZ_JANIAA010000002.1"/>
</dbReference>
<dbReference type="PANTHER" id="PTHR30137">
    <property type="entry name" value="LUCIFERASE-LIKE MONOOXYGENASE"/>
    <property type="match status" value="1"/>
</dbReference>